<dbReference type="AlphaFoldDB" id="X1AMA3"/>
<gene>
    <name evidence="2" type="ORF">S01H4_29891</name>
</gene>
<reference evidence="2" key="1">
    <citation type="journal article" date="2014" name="Front. Microbiol.">
        <title>High frequency of phylogenetically diverse reductive dehalogenase-homologous genes in deep subseafloor sedimentary metagenomes.</title>
        <authorList>
            <person name="Kawai M."/>
            <person name="Futagami T."/>
            <person name="Toyoda A."/>
            <person name="Takaki Y."/>
            <person name="Nishi S."/>
            <person name="Hori S."/>
            <person name="Arai W."/>
            <person name="Tsubouchi T."/>
            <person name="Morono Y."/>
            <person name="Uchiyama I."/>
            <person name="Ito T."/>
            <person name="Fujiyama A."/>
            <person name="Inagaki F."/>
            <person name="Takami H."/>
        </authorList>
    </citation>
    <scope>NUCLEOTIDE SEQUENCE</scope>
    <source>
        <strain evidence="2">Expedition CK06-06</strain>
    </source>
</reference>
<comment type="caution">
    <text evidence="2">The sequence shown here is derived from an EMBL/GenBank/DDBJ whole genome shotgun (WGS) entry which is preliminary data.</text>
</comment>
<organism evidence="2">
    <name type="scientific">marine sediment metagenome</name>
    <dbReference type="NCBI Taxonomy" id="412755"/>
    <lineage>
        <taxon>unclassified sequences</taxon>
        <taxon>metagenomes</taxon>
        <taxon>ecological metagenomes</taxon>
    </lineage>
</organism>
<feature type="non-terminal residue" evidence="2">
    <location>
        <position position="129"/>
    </location>
</feature>
<dbReference type="InterPro" id="IPR017850">
    <property type="entry name" value="Alkaline_phosphatase_core_sf"/>
</dbReference>
<feature type="domain" description="Sulfatase N-terminal" evidence="1">
    <location>
        <begin position="3"/>
        <end position="71"/>
    </location>
</feature>
<dbReference type="Pfam" id="PF00884">
    <property type="entry name" value="Sulfatase"/>
    <property type="match status" value="1"/>
</dbReference>
<dbReference type="SUPFAM" id="SSF53649">
    <property type="entry name" value="Alkaline phosphatase-like"/>
    <property type="match status" value="1"/>
</dbReference>
<accession>X1AMA3</accession>
<dbReference type="PANTHER" id="PTHR43751:SF3">
    <property type="entry name" value="SULFATASE N-TERMINAL DOMAIN-CONTAINING PROTEIN"/>
    <property type="match status" value="1"/>
</dbReference>
<evidence type="ECO:0000313" key="2">
    <source>
        <dbReference type="EMBL" id="GAG83825.1"/>
    </source>
</evidence>
<sequence>MRILYIDIDTLRPDHLGCYGYHRNTSPNIDKIAQEGTIFSECYASDVPCLPSRAALFTGKFGIHTGIVGHGGTAADMRLTGLERGFEDYFKDRSWISMLRKSRYYPVSISSFAERHSAYWFNAGWKEAY</sequence>
<dbReference type="EMBL" id="BART01015390">
    <property type="protein sequence ID" value="GAG83825.1"/>
    <property type="molecule type" value="Genomic_DNA"/>
</dbReference>
<dbReference type="InterPro" id="IPR052701">
    <property type="entry name" value="GAG_Ulvan_Degrading_Sulfatases"/>
</dbReference>
<dbReference type="Gene3D" id="3.40.720.10">
    <property type="entry name" value="Alkaline Phosphatase, subunit A"/>
    <property type="match status" value="1"/>
</dbReference>
<dbReference type="InterPro" id="IPR000917">
    <property type="entry name" value="Sulfatase_N"/>
</dbReference>
<proteinExistence type="predicted"/>
<name>X1AMA3_9ZZZZ</name>
<evidence type="ECO:0000259" key="1">
    <source>
        <dbReference type="Pfam" id="PF00884"/>
    </source>
</evidence>
<dbReference type="PANTHER" id="PTHR43751">
    <property type="entry name" value="SULFATASE"/>
    <property type="match status" value="1"/>
</dbReference>
<protein>
    <recommendedName>
        <fullName evidence="1">Sulfatase N-terminal domain-containing protein</fullName>
    </recommendedName>
</protein>